<dbReference type="GO" id="GO:0033787">
    <property type="term" value="F:cyanocobalamin reductase (cyanide-eliminating) (NADP+) activity"/>
    <property type="evidence" value="ECO:0007669"/>
    <property type="project" value="TreeGrafter"/>
</dbReference>
<reference evidence="12" key="1">
    <citation type="submission" date="2020-11" db="EMBL/GenBank/DDBJ databases">
        <authorList>
            <person name="Tran Van P."/>
        </authorList>
    </citation>
    <scope>NUCLEOTIDE SEQUENCE</scope>
</reference>
<dbReference type="GO" id="GO:0009235">
    <property type="term" value="P:cobalamin metabolic process"/>
    <property type="evidence" value="ECO:0007669"/>
    <property type="project" value="TreeGrafter"/>
</dbReference>
<keyword evidence="7" id="KW-0288">FMN</keyword>
<gene>
    <name evidence="12" type="ORF">CTOB1V02_LOCUS7111</name>
</gene>
<dbReference type="PANTHER" id="PTHR31457">
    <property type="entry name" value="METHYLMALONIC ACIDURIA AND HOMOCYSTINURIA TYPE C PROTEIN"/>
    <property type="match status" value="1"/>
</dbReference>
<sequence length="251" mass="29419">MDGTKICESFSNLVECFGLETKPFKIGWYNDAVGQPFKLPHDPNTLAILVMSSPRMFKKCFEYFLHYSLNLEERDPLDQSLRLALRSVISNGAFSECEIELIHDFELDARRRPRMLMQTVGHVSGAAFYYRREDIDPPDPWPGKKMFGVAMHPKYGGWFAFRAVAIFRNLKCPDLLRTPPVDVVPERSQRIELLEAFNFRWRNWQYRDLGPEVPEEDKYEEVQRKYFELEPGDKRKVFAQTLLQNGKTQVI</sequence>
<evidence type="ECO:0000256" key="6">
    <source>
        <dbReference type="ARBA" id="ARBA00022630"/>
    </source>
</evidence>
<dbReference type="AlphaFoldDB" id="A0A7R8ZMA8"/>
<dbReference type="InterPro" id="IPR032037">
    <property type="entry name" value="MMACHC"/>
</dbReference>
<keyword evidence="5" id="KW-0963">Cytoplasm</keyword>
<keyword evidence="6" id="KW-0285">Flavoprotein</keyword>
<dbReference type="EMBL" id="OB661953">
    <property type="protein sequence ID" value="CAD7229238.1"/>
    <property type="molecule type" value="Genomic_DNA"/>
</dbReference>
<comment type="similarity">
    <text evidence="4">Belongs to the MMACHC family.</text>
</comment>
<keyword evidence="8" id="KW-0274">FAD</keyword>
<protein>
    <recommendedName>
        <fullName evidence="11">Cyanocobalamin reductase (cyanide-eliminating)</fullName>
    </recommendedName>
</protein>
<dbReference type="CDD" id="cd12959">
    <property type="entry name" value="MMACHC-like"/>
    <property type="match status" value="1"/>
</dbReference>
<evidence type="ECO:0000256" key="9">
    <source>
        <dbReference type="ARBA" id="ARBA00022857"/>
    </source>
</evidence>
<name>A0A7R8ZMA8_9CRUS</name>
<keyword evidence="10" id="KW-0560">Oxidoreductase</keyword>
<evidence type="ECO:0000256" key="11">
    <source>
        <dbReference type="ARBA" id="ARBA00031313"/>
    </source>
</evidence>
<proteinExistence type="inferred from homology"/>
<dbReference type="OrthoDB" id="409189at2759"/>
<dbReference type="GO" id="GO:0005737">
    <property type="term" value="C:cytoplasm"/>
    <property type="evidence" value="ECO:0007669"/>
    <property type="project" value="UniProtKB-SubCell"/>
</dbReference>
<comment type="subcellular location">
    <subcellularLocation>
        <location evidence="3">Cytoplasm</location>
    </subcellularLocation>
</comment>
<evidence type="ECO:0000256" key="8">
    <source>
        <dbReference type="ARBA" id="ARBA00022827"/>
    </source>
</evidence>
<evidence type="ECO:0000256" key="2">
    <source>
        <dbReference type="ARBA" id="ARBA00001974"/>
    </source>
</evidence>
<evidence type="ECO:0000256" key="5">
    <source>
        <dbReference type="ARBA" id="ARBA00022490"/>
    </source>
</evidence>
<comment type="cofactor">
    <cofactor evidence="1">
        <name>FMN</name>
        <dbReference type="ChEBI" id="CHEBI:58210"/>
    </cofactor>
</comment>
<dbReference type="PANTHER" id="PTHR31457:SF2">
    <property type="entry name" value="CYANOCOBALAMIN REDUCTASE _ ALKYLCOBALAMIN DEALKYLASE"/>
    <property type="match status" value="1"/>
</dbReference>
<evidence type="ECO:0000256" key="1">
    <source>
        <dbReference type="ARBA" id="ARBA00001917"/>
    </source>
</evidence>
<evidence type="ECO:0000256" key="7">
    <source>
        <dbReference type="ARBA" id="ARBA00022643"/>
    </source>
</evidence>
<organism evidence="12">
    <name type="scientific">Cyprideis torosa</name>
    <dbReference type="NCBI Taxonomy" id="163714"/>
    <lineage>
        <taxon>Eukaryota</taxon>
        <taxon>Metazoa</taxon>
        <taxon>Ecdysozoa</taxon>
        <taxon>Arthropoda</taxon>
        <taxon>Crustacea</taxon>
        <taxon>Oligostraca</taxon>
        <taxon>Ostracoda</taxon>
        <taxon>Podocopa</taxon>
        <taxon>Podocopida</taxon>
        <taxon>Cytherocopina</taxon>
        <taxon>Cytheroidea</taxon>
        <taxon>Cytherideidae</taxon>
        <taxon>Cyprideis</taxon>
    </lineage>
</organism>
<evidence type="ECO:0000256" key="10">
    <source>
        <dbReference type="ARBA" id="ARBA00023002"/>
    </source>
</evidence>
<evidence type="ECO:0000256" key="4">
    <source>
        <dbReference type="ARBA" id="ARBA00007762"/>
    </source>
</evidence>
<accession>A0A7R8ZMA8</accession>
<evidence type="ECO:0000256" key="3">
    <source>
        <dbReference type="ARBA" id="ARBA00004496"/>
    </source>
</evidence>
<dbReference type="Pfam" id="PF16690">
    <property type="entry name" value="MMACHC"/>
    <property type="match status" value="1"/>
</dbReference>
<dbReference type="GO" id="GO:0071949">
    <property type="term" value="F:FAD binding"/>
    <property type="evidence" value="ECO:0007669"/>
    <property type="project" value="TreeGrafter"/>
</dbReference>
<evidence type="ECO:0000313" key="12">
    <source>
        <dbReference type="EMBL" id="CAD7229238.1"/>
    </source>
</evidence>
<keyword evidence="9" id="KW-0521">NADP</keyword>
<comment type="cofactor">
    <cofactor evidence="2">
        <name>FAD</name>
        <dbReference type="ChEBI" id="CHEBI:57692"/>
    </cofactor>
</comment>
<dbReference type="GO" id="GO:0032451">
    <property type="term" value="F:demethylase activity"/>
    <property type="evidence" value="ECO:0007669"/>
    <property type="project" value="TreeGrafter"/>
</dbReference>